<evidence type="ECO:0000256" key="3">
    <source>
        <dbReference type="ARBA" id="ARBA00023002"/>
    </source>
</evidence>
<dbReference type="InterPro" id="IPR008927">
    <property type="entry name" value="6-PGluconate_DH-like_C_sf"/>
</dbReference>
<feature type="binding site" description="in other chain" evidence="7">
    <location>
        <begin position="202"/>
        <end position="203"/>
    </location>
    <ligand>
        <name>substrate</name>
        <note>ligand shared between dimeric partners</note>
    </ligand>
</feature>
<protein>
    <recommendedName>
        <fullName evidence="5 9">6-phosphogluconate dehydrogenase, decarboxylating</fullName>
        <ecNumber evidence="5 9">1.1.1.44</ecNumber>
    </recommendedName>
</protein>
<dbReference type="PRINTS" id="PR00076">
    <property type="entry name" value="6PGDHDRGNASE"/>
</dbReference>
<feature type="binding site" evidence="8">
    <location>
        <begin position="26"/>
        <end position="31"/>
    </location>
    <ligand>
        <name>NADP(+)</name>
        <dbReference type="ChEBI" id="CHEBI:58349"/>
    </ligand>
</feature>
<dbReference type="Gene3D" id="3.40.50.720">
    <property type="entry name" value="NAD(P)-binding Rossmann-like Domain"/>
    <property type="match status" value="1"/>
</dbReference>
<feature type="binding site" evidence="8">
    <location>
        <position position="119"/>
    </location>
    <ligand>
        <name>NADP(+)</name>
        <dbReference type="ChEBI" id="CHEBI:58349"/>
    </ligand>
</feature>
<evidence type="ECO:0000313" key="12">
    <source>
        <dbReference type="Proteomes" id="UP000017396"/>
    </source>
</evidence>
<evidence type="ECO:0000256" key="8">
    <source>
        <dbReference type="PIRSR" id="PIRSR000109-3"/>
    </source>
</evidence>
<dbReference type="GO" id="GO:0006098">
    <property type="term" value="P:pentose-phosphate shunt"/>
    <property type="evidence" value="ECO:0007669"/>
    <property type="project" value="UniProtKB-UniPathway"/>
</dbReference>
<dbReference type="SMART" id="SM01350">
    <property type="entry name" value="6PGD"/>
    <property type="match status" value="1"/>
</dbReference>
<dbReference type="EC" id="1.1.1.44" evidence="5 9"/>
<organism evidence="11 12">
    <name type="scientific">Gloeobacter kilaueensis (strain ATCC BAA-2537 / CCAP 1431/1 / ULC 316 / JS1)</name>
    <dbReference type="NCBI Taxonomy" id="1183438"/>
    <lineage>
        <taxon>Bacteria</taxon>
        <taxon>Bacillati</taxon>
        <taxon>Cyanobacteriota</taxon>
        <taxon>Cyanophyceae</taxon>
        <taxon>Gloeobacterales</taxon>
        <taxon>Gloeobacteraceae</taxon>
        <taxon>Gloeobacter</taxon>
    </lineage>
</organism>
<dbReference type="PIRSF" id="PIRSF000109">
    <property type="entry name" value="6PGD"/>
    <property type="match status" value="1"/>
</dbReference>
<dbReference type="SUPFAM" id="SSF48179">
    <property type="entry name" value="6-phosphogluconate dehydrogenase C-terminal domain-like"/>
    <property type="match status" value="1"/>
</dbReference>
<evidence type="ECO:0000256" key="7">
    <source>
        <dbReference type="PIRSR" id="PIRSR000109-2"/>
    </source>
</evidence>
<dbReference type="InterPro" id="IPR036291">
    <property type="entry name" value="NAD(P)-bd_dom_sf"/>
</dbReference>
<dbReference type="STRING" id="1183438.GKIL_1242"/>
<evidence type="ECO:0000256" key="1">
    <source>
        <dbReference type="ARBA" id="ARBA00008419"/>
    </source>
</evidence>
<comment type="catalytic activity">
    <reaction evidence="5 9">
        <text>6-phospho-D-gluconate + NADP(+) = D-ribulose 5-phosphate + CO2 + NADPH</text>
        <dbReference type="Rhea" id="RHEA:10116"/>
        <dbReference type="ChEBI" id="CHEBI:16526"/>
        <dbReference type="ChEBI" id="CHEBI:57783"/>
        <dbReference type="ChEBI" id="CHEBI:58121"/>
        <dbReference type="ChEBI" id="CHEBI:58349"/>
        <dbReference type="ChEBI" id="CHEBI:58759"/>
        <dbReference type="EC" id="1.1.1.44"/>
    </reaction>
</comment>
<feature type="domain" description="6-phosphogluconate dehydrogenase C-terminal" evidence="10">
    <location>
        <begin position="195"/>
        <end position="485"/>
    </location>
</feature>
<evidence type="ECO:0000259" key="10">
    <source>
        <dbReference type="SMART" id="SM01350"/>
    </source>
</evidence>
<feature type="binding site" evidence="8">
    <location>
        <begin position="49"/>
        <end position="51"/>
    </location>
    <ligand>
        <name>NADP(+)</name>
        <dbReference type="ChEBI" id="CHEBI:58349"/>
    </ligand>
</feature>
<feature type="binding site" evidence="8">
    <location>
        <begin position="91"/>
        <end position="93"/>
    </location>
    <ligand>
        <name>NADP(+)</name>
        <dbReference type="ChEBI" id="CHEBI:58349"/>
    </ligand>
</feature>
<dbReference type="Pfam" id="PF03446">
    <property type="entry name" value="NAD_binding_2"/>
    <property type="match status" value="1"/>
</dbReference>
<evidence type="ECO:0000313" key="11">
    <source>
        <dbReference type="EMBL" id="AGY57488.1"/>
    </source>
</evidence>
<feature type="binding site" evidence="7">
    <location>
        <position position="463"/>
    </location>
    <ligand>
        <name>substrate</name>
        <note>ligand shared between dimeric partners</note>
    </ligand>
</feature>
<keyword evidence="12" id="KW-1185">Reference proteome</keyword>
<gene>
    <name evidence="11" type="primary">gnd</name>
    <name evidence="11" type="ORF">GKIL_1242</name>
</gene>
<evidence type="ECO:0000256" key="6">
    <source>
        <dbReference type="PIRSR" id="PIRSR000109-1"/>
    </source>
</evidence>
<keyword evidence="3 5" id="KW-0560">Oxidoreductase</keyword>
<evidence type="ECO:0000256" key="2">
    <source>
        <dbReference type="ARBA" id="ARBA00011738"/>
    </source>
</evidence>
<dbReference type="EMBL" id="CP003587">
    <property type="protein sequence ID" value="AGY57488.1"/>
    <property type="molecule type" value="Genomic_DNA"/>
</dbReference>
<dbReference type="InterPro" id="IPR006184">
    <property type="entry name" value="6PGdom_BS"/>
</dbReference>
<proteinExistence type="inferred from homology"/>
<dbReference type="KEGG" id="glj:GKIL_1242"/>
<dbReference type="Pfam" id="PF00393">
    <property type="entry name" value="6PGD"/>
    <property type="match status" value="1"/>
</dbReference>
<feature type="active site" description="Proton donor" evidence="6">
    <location>
        <position position="206"/>
    </location>
</feature>
<evidence type="ECO:0000256" key="5">
    <source>
        <dbReference type="PIRNR" id="PIRNR000109"/>
    </source>
</evidence>
<feature type="binding site" description="in other chain" evidence="7">
    <location>
        <position position="304"/>
    </location>
    <ligand>
        <name>substrate</name>
        <note>ligand shared between dimeric partners</note>
    </ligand>
</feature>
<dbReference type="NCBIfam" id="TIGR00873">
    <property type="entry name" value="gnd"/>
    <property type="match status" value="1"/>
</dbReference>
<dbReference type="PROSITE" id="PS00461">
    <property type="entry name" value="6PGD"/>
    <property type="match status" value="1"/>
</dbReference>
<dbReference type="eggNOG" id="COG0362">
    <property type="taxonomic scope" value="Bacteria"/>
</dbReference>
<dbReference type="Gene3D" id="1.10.1040.10">
    <property type="entry name" value="N-(1-d-carboxylethyl)-l-norvaline Dehydrogenase, domain 2"/>
    <property type="match status" value="1"/>
</dbReference>
<dbReference type="FunFam" id="3.40.50.720:FF:000007">
    <property type="entry name" value="6-phosphogluconate dehydrogenase, decarboxylating"/>
    <property type="match status" value="1"/>
</dbReference>
<dbReference type="AlphaFoldDB" id="U5QF44"/>
<dbReference type="GO" id="GO:0050661">
    <property type="term" value="F:NADP binding"/>
    <property type="evidence" value="ECO:0007669"/>
    <property type="project" value="InterPro"/>
</dbReference>
<feature type="binding site" evidence="7">
    <location>
        <position position="469"/>
    </location>
    <ligand>
        <name>substrate</name>
        <note>ligand shared between dimeric partners</note>
    </ligand>
</feature>
<reference evidence="11 12" key="1">
    <citation type="journal article" date="2013" name="PLoS ONE">
        <title>Cultivation and Complete Genome Sequencing of Gloeobacter kilaueensis sp. nov., from a Lava Cave in Kilauea Caldera, Hawai'i.</title>
        <authorList>
            <person name="Saw J.H."/>
            <person name="Schatz M."/>
            <person name="Brown M.V."/>
            <person name="Kunkel D.D."/>
            <person name="Foster J.S."/>
            <person name="Shick H."/>
            <person name="Christensen S."/>
            <person name="Hou S."/>
            <person name="Wan X."/>
            <person name="Donachie S.P."/>
        </authorList>
    </citation>
    <scope>NUCLEOTIDE SEQUENCE [LARGE SCALE GENOMIC DNA]</scope>
    <source>
        <strain evidence="12">JS</strain>
    </source>
</reference>
<comment type="function">
    <text evidence="5">Catalyzes the oxidative decarboxylation of 6-phosphogluconate to ribulose 5-phosphate and CO(2), with concomitant reduction of NADP to NADPH.</text>
</comment>
<dbReference type="HOGENOM" id="CLU_024540_4_2_3"/>
<feature type="active site" description="Proton acceptor" evidence="6">
    <location>
        <position position="199"/>
    </location>
</feature>
<dbReference type="Gene3D" id="1.20.5.320">
    <property type="entry name" value="6-Phosphogluconate Dehydrogenase, domain 3"/>
    <property type="match status" value="1"/>
</dbReference>
<dbReference type="GO" id="GO:0004616">
    <property type="term" value="F:phosphogluconate dehydrogenase (decarboxylating) activity"/>
    <property type="evidence" value="ECO:0007669"/>
    <property type="project" value="UniProtKB-EC"/>
</dbReference>
<comment type="subunit">
    <text evidence="2 5">Homodimer.</text>
</comment>
<evidence type="ECO:0000256" key="9">
    <source>
        <dbReference type="RuleBase" id="RU000485"/>
    </source>
</evidence>
<feature type="binding site" description="in other chain" evidence="7">
    <location>
        <position position="119"/>
    </location>
    <ligand>
        <name>substrate</name>
        <note>ligand shared between dimeric partners</note>
    </ligand>
</feature>
<keyword evidence="5 9" id="KW-0521">NADP</keyword>
<dbReference type="UniPathway" id="UPA00115">
    <property type="reaction ID" value="UER00410"/>
</dbReference>
<name>U5QF44_GLOK1</name>
<keyword evidence="4 9" id="KW-0311">Gluconate utilization</keyword>
<dbReference type="PATRIC" id="fig|1183438.3.peg.1225"/>
<evidence type="ECO:0000256" key="4">
    <source>
        <dbReference type="ARBA" id="ARBA00023064"/>
    </source>
</evidence>
<dbReference type="InterPro" id="IPR013328">
    <property type="entry name" value="6PGD_dom2"/>
</dbReference>
<comment type="similarity">
    <text evidence="1 5 9">Belongs to the 6-phosphogluconate dehydrogenase family.</text>
</comment>
<keyword evidence="5 9" id="KW-0570">Pentose shunt</keyword>
<dbReference type="PANTHER" id="PTHR11811">
    <property type="entry name" value="6-PHOSPHOGLUCONATE DEHYDROGENASE"/>
    <property type="match status" value="1"/>
</dbReference>
<feature type="binding site" description="in other chain" evidence="7">
    <location>
        <position position="207"/>
    </location>
    <ligand>
        <name>substrate</name>
        <note>ligand shared between dimeric partners</note>
    </ligand>
</feature>
<comment type="pathway">
    <text evidence="5 9">Carbohydrate degradation; pentose phosphate pathway; D-ribulose 5-phosphate from D-glucose 6-phosphate (oxidative stage): step 3/3.</text>
</comment>
<dbReference type="InterPro" id="IPR006115">
    <property type="entry name" value="6PGDH_NADP-bd"/>
</dbReference>
<accession>U5QF44</accession>
<dbReference type="FunFam" id="1.20.5.320:FF:000001">
    <property type="entry name" value="6-phosphogluconate dehydrogenase, decarboxylating"/>
    <property type="match status" value="1"/>
</dbReference>
<sequence>MIFMETSLRPSGTQAAHEKPSIGLVGLAVMGENLALNIANKGFGISVYNRTAAKTKELAEGRAQGKSLYPTYTIEEFVASMARPRKIIILVKAGAPVDAVIDQLKPLLEKDDVIIDGGNSLFTDTEKRSTQIEALGLRYVGMGVSGGEEGALKGPSLMPGGPRTAYDDLAPILSRIAAQVDDGPCVTYIGPRGAGHYVKMVHNGIEYGDMQLIAEAYDLLKQTLHLEAAELHDIFSEWNEGELKSFLIEITADIFTKLDPETGKPLVELILDKAGQKGTGKWTSQNAYDLGVPIPTINAAVESRILSAYKTERVAASKILSGPERPAFTGDKKQFIKAVRDALYSAKICSYAQGMALLKAASQEFKYELNLSECARIWKGGCIIRAVFLDKIKNAFLRDPALTNLLIDPDFSGDILDRQANWRSVVQTAAQLGIPAYATAASLAYYDAYRSAQLPLNLTQAQRDYFGAHTYERIDKEGVFHTEWLQ</sequence>
<dbReference type="InterPro" id="IPR006114">
    <property type="entry name" value="6PGDH_C"/>
</dbReference>
<dbReference type="InterPro" id="IPR006183">
    <property type="entry name" value="Pgluconate_DH"/>
</dbReference>
<dbReference type="FunFam" id="1.10.1040.10:FF:000002">
    <property type="entry name" value="6-phosphogluconate dehydrogenase, decarboxylating"/>
    <property type="match status" value="1"/>
</dbReference>
<dbReference type="GO" id="GO:0019521">
    <property type="term" value="P:D-gluconate metabolic process"/>
    <property type="evidence" value="ECO:0007669"/>
    <property type="project" value="UniProtKB-KW"/>
</dbReference>
<dbReference type="NCBIfam" id="NF006765">
    <property type="entry name" value="PRK09287.1"/>
    <property type="match status" value="1"/>
</dbReference>
<feature type="binding site" description="in other chain" evidence="7">
    <location>
        <begin position="145"/>
        <end position="147"/>
    </location>
    <ligand>
        <name>substrate</name>
        <note>ligand shared between dimeric partners</note>
    </ligand>
</feature>
<dbReference type="SUPFAM" id="SSF51735">
    <property type="entry name" value="NAD(P)-binding Rossmann-fold domains"/>
    <property type="match status" value="1"/>
</dbReference>
<feature type="binding site" description="in other chain" evidence="7">
    <location>
        <position position="277"/>
    </location>
    <ligand>
        <name>substrate</name>
        <note>ligand shared between dimeric partners</note>
    </ligand>
</feature>
<dbReference type="Proteomes" id="UP000017396">
    <property type="component" value="Chromosome"/>
</dbReference>
<dbReference type="InterPro" id="IPR006113">
    <property type="entry name" value="6PGDH_Gnd/GntZ"/>
</dbReference>